<dbReference type="PANTHER" id="PTHR36172">
    <property type="match status" value="1"/>
</dbReference>
<dbReference type="Pfam" id="PF12728">
    <property type="entry name" value="HTH_17"/>
    <property type="match status" value="1"/>
</dbReference>
<dbReference type="GO" id="GO:0000150">
    <property type="term" value="F:DNA strand exchange activity"/>
    <property type="evidence" value="ECO:0007669"/>
    <property type="project" value="InterPro"/>
</dbReference>
<accession>C1ASJ6</accession>
<dbReference type="SUPFAM" id="SSF53041">
    <property type="entry name" value="Resolvase-like"/>
    <property type="match status" value="1"/>
</dbReference>
<evidence type="ECO:0000313" key="2">
    <source>
        <dbReference type="EMBL" id="BAH48445.1"/>
    </source>
</evidence>
<sequence length="156" mass="17078">MRSGEAAACLNVSVVGVRKAASAGRLPSRRTGSGQRVFDRADLDVYLGRPTWKNVRADRAEASYCRVSGSTGQKSSLADQEKMLRESATGTVYRVYKDRGSGLRETRTGLNRMLDDATKGRFTVVRVVWRDRLARFSGGVDRTLPVGGRRQGRGPA</sequence>
<dbReference type="STRING" id="632772.ROP_01980"/>
<dbReference type="OrthoDB" id="3360821at2"/>
<dbReference type="RefSeq" id="WP_012687454.1">
    <property type="nucleotide sequence ID" value="NC_012522.1"/>
</dbReference>
<dbReference type="Pfam" id="PF00239">
    <property type="entry name" value="Resolvase"/>
    <property type="match status" value="1"/>
</dbReference>
<reference evidence="2 3" key="1">
    <citation type="submission" date="2009-03" db="EMBL/GenBank/DDBJ databases">
        <title>Comparison of the complete genome sequences of Rhodococcus erythropolis PR4 and Rhodococcus opacus B4.</title>
        <authorList>
            <person name="Takarada H."/>
            <person name="Sekine M."/>
            <person name="Hosoyama A."/>
            <person name="Yamada R."/>
            <person name="Fujisawa T."/>
            <person name="Omata S."/>
            <person name="Shimizu A."/>
            <person name="Tsukatani N."/>
            <person name="Tanikawa S."/>
            <person name="Fujita N."/>
            <person name="Harayama S."/>
        </authorList>
    </citation>
    <scope>NUCLEOTIDE SEQUENCE [LARGE SCALE GENOMIC DNA]</scope>
    <source>
        <strain evidence="2 3">B4</strain>
    </source>
</reference>
<dbReference type="InterPro" id="IPR041657">
    <property type="entry name" value="HTH_17"/>
</dbReference>
<dbReference type="PROSITE" id="PS51736">
    <property type="entry name" value="RECOMBINASES_3"/>
    <property type="match status" value="1"/>
</dbReference>
<dbReference type="InterPro" id="IPR009061">
    <property type="entry name" value="DNA-bd_dom_put_sf"/>
</dbReference>
<dbReference type="EMBL" id="AP011115">
    <property type="protein sequence ID" value="BAH48445.1"/>
    <property type="molecule type" value="Genomic_DNA"/>
</dbReference>
<dbReference type="AlphaFoldDB" id="C1ASJ6"/>
<organism evidence="2 3">
    <name type="scientific">Rhodococcus opacus (strain B4)</name>
    <dbReference type="NCBI Taxonomy" id="632772"/>
    <lineage>
        <taxon>Bacteria</taxon>
        <taxon>Bacillati</taxon>
        <taxon>Actinomycetota</taxon>
        <taxon>Actinomycetes</taxon>
        <taxon>Mycobacteriales</taxon>
        <taxon>Nocardiaceae</taxon>
        <taxon>Rhodococcus</taxon>
    </lineage>
</organism>
<dbReference type="HOGENOM" id="CLU_1823834_0_0_11"/>
<dbReference type="GO" id="GO:0003677">
    <property type="term" value="F:DNA binding"/>
    <property type="evidence" value="ECO:0007669"/>
    <property type="project" value="InterPro"/>
</dbReference>
<dbReference type="Proteomes" id="UP000002212">
    <property type="component" value="Chromosome"/>
</dbReference>
<name>C1ASJ6_RHOOB</name>
<proteinExistence type="predicted"/>
<gene>
    <name evidence="2" type="ordered locus">ROP_01980</name>
</gene>
<dbReference type="InterPro" id="IPR036162">
    <property type="entry name" value="Resolvase-like_N_sf"/>
</dbReference>
<dbReference type="KEGG" id="rop:ROP_01980"/>
<evidence type="ECO:0000313" key="3">
    <source>
        <dbReference type="Proteomes" id="UP000002212"/>
    </source>
</evidence>
<protein>
    <recommendedName>
        <fullName evidence="1">Resolvase/invertase-type recombinase catalytic domain-containing protein</fullName>
    </recommendedName>
</protein>
<dbReference type="InterPro" id="IPR006119">
    <property type="entry name" value="Resolv_N"/>
</dbReference>
<dbReference type="PATRIC" id="fig|632772.20.peg.231"/>
<evidence type="ECO:0000259" key="1">
    <source>
        <dbReference type="PROSITE" id="PS51736"/>
    </source>
</evidence>
<dbReference type="InterPro" id="IPR051491">
    <property type="entry name" value="Recombinase/Transposase-rel"/>
</dbReference>
<dbReference type="PANTHER" id="PTHR36172:SF1">
    <property type="entry name" value="RESOLVASE-RELATED"/>
    <property type="match status" value="1"/>
</dbReference>
<dbReference type="SMART" id="SM00857">
    <property type="entry name" value="Resolvase"/>
    <property type="match status" value="1"/>
</dbReference>
<dbReference type="SUPFAM" id="SSF46955">
    <property type="entry name" value="Putative DNA-binding domain"/>
    <property type="match status" value="1"/>
</dbReference>
<dbReference type="Gene3D" id="3.40.50.1390">
    <property type="entry name" value="Resolvase, N-terminal catalytic domain"/>
    <property type="match status" value="1"/>
</dbReference>
<feature type="domain" description="Resolvase/invertase-type recombinase catalytic" evidence="1">
    <location>
        <begin position="60"/>
        <end position="156"/>
    </location>
</feature>